<dbReference type="PANTHER" id="PTHR10422:SF29">
    <property type="entry name" value="CYTOCHROME C OXIDASE SUBUNIT 1 HOMOLOG, BACTEROID"/>
    <property type="match status" value="1"/>
</dbReference>
<evidence type="ECO:0000256" key="1">
    <source>
        <dbReference type="ARBA" id="ARBA00022660"/>
    </source>
</evidence>
<dbReference type="Pfam" id="PF00115">
    <property type="entry name" value="COX1"/>
    <property type="match status" value="1"/>
</dbReference>
<feature type="transmembrane region" description="Helical" evidence="3">
    <location>
        <begin position="235"/>
        <end position="261"/>
    </location>
</feature>
<dbReference type="InterPro" id="IPR000883">
    <property type="entry name" value="Cyt_C_Oxase_1"/>
</dbReference>
<gene>
    <name evidence="5" type="ORF">WPS_14380</name>
</gene>
<keyword evidence="3" id="KW-1133">Transmembrane helix</keyword>
<dbReference type="EMBL" id="AP025523">
    <property type="protein sequence ID" value="BDE06162.1"/>
    <property type="molecule type" value="Genomic_DNA"/>
</dbReference>
<feature type="transmembrane region" description="Helical" evidence="3">
    <location>
        <begin position="104"/>
        <end position="128"/>
    </location>
</feature>
<dbReference type="KEGG" id="vab:WPS_14380"/>
<keyword evidence="2" id="KW-0249">Electron transport</keyword>
<evidence type="ECO:0000313" key="5">
    <source>
        <dbReference type="EMBL" id="BDE06162.1"/>
    </source>
</evidence>
<keyword evidence="3" id="KW-0812">Transmembrane</keyword>
<feature type="transmembrane region" description="Helical" evidence="3">
    <location>
        <begin position="389"/>
        <end position="413"/>
    </location>
</feature>
<reference evidence="5 6" key="1">
    <citation type="journal article" date="2022" name="ISME Commun">
        <title>Vulcanimicrobium alpinus gen. nov. sp. nov., the first cultivated representative of the candidate phylum 'Eremiobacterota', is a metabolically versatile aerobic anoxygenic phototroph.</title>
        <authorList>
            <person name="Yabe S."/>
            <person name="Muto K."/>
            <person name="Abe K."/>
            <person name="Yokota A."/>
            <person name="Staudigel H."/>
            <person name="Tebo B.M."/>
        </authorList>
    </citation>
    <scope>NUCLEOTIDE SEQUENCE [LARGE SCALE GENOMIC DNA]</scope>
    <source>
        <strain evidence="5 6">WC8-2</strain>
    </source>
</reference>
<dbReference type="GO" id="GO:0016020">
    <property type="term" value="C:membrane"/>
    <property type="evidence" value="ECO:0007669"/>
    <property type="project" value="InterPro"/>
</dbReference>
<feature type="transmembrane region" description="Helical" evidence="3">
    <location>
        <begin position="173"/>
        <end position="195"/>
    </location>
</feature>
<feature type="transmembrane region" description="Helical" evidence="3">
    <location>
        <begin position="315"/>
        <end position="335"/>
    </location>
</feature>
<keyword evidence="3" id="KW-0472">Membrane</keyword>
<dbReference type="InterPro" id="IPR023616">
    <property type="entry name" value="Cyt_c_oxase-like_su1_dom"/>
</dbReference>
<dbReference type="PROSITE" id="PS50855">
    <property type="entry name" value="COX1"/>
    <property type="match status" value="1"/>
</dbReference>
<feature type="transmembrane region" description="Helical" evidence="3">
    <location>
        <begin position="202"/>
        <end position="223"/>
    </location>
</feature>
<keyword evidence="6" id="KW-1185">Reference proteome</keyword>
<evidence type="ECO:0000256" key="2">
    <source>
        <dbReference type="ARBA" id="ARBA00022982"/>
    </source>
</evidence>
<dbReference type="Proteomes" id="UP001317532">
    <property type="component" value="Chromosome"/>
</dbReference>
<dbReference type="GO" id="GO:0009060">
    <property type="term" value="P:aerobic respiration"/>
    <property type="evidence" value="ECO:0007669"/>
    <property type="project" value="InterPro"/>
</dbReference>
<feature type="domain" description="Cytochrome oxidase subunit I profile" evidence="4">
    <location>
        <begin position="1"/>
        <end position="435"/>
    </location>
</feature>
<evidence type="ECO:0000313" key="6">
    <source>
        <dbReference type="Proteomes" id="UP001317532"/>
    </source>
</evidence>
<dbReference type="InterPro" id="IPR036927">
    <property type="entry name" value="Cyt_c_oxase-like_su1_sf"/>
</dbReference>
<feature type="transmembrane region" description="Helical" evidence="3">
    <location>
        <begin position="273"/>
        <end position="295"/>
    </location>
</feature>
<feature type="transmembrane region" description="Helical" evidence="3">
    <location>
        <begin position="42"/>
        <end position="59"/>
    </location>
</feature>
<dbReference type="SUPFAM" id="SSF81442">
    <property type="entry name" value="Cytochrome c oxidase subunit I-like"/>
    <property type="match status" value="1"/>
</dbReference>
<dbReference type="AlphaFoldDB" id="A0AAN2CA08"/>
<dbReference type="GO" id="GO:0015990">
    <property type="term" value="P:electron transport coupled proton transport"/>
    <property type="evidence" value="ECO:0007669"/>
    <property type="project" value="TreeGrafter"/>
</dbReference>
<feature type="transmembrane region" description="Helical" evidence="3">
    <location>
        <begin position="71"/>
        <end position="92"/>
    </location>
</feature>
<feature type="transmembrane region" description="Helical" evidence="3">
    <location>
        <begin position="140"/>
        <end position="161"/>
    </location>
</feature>
<feature type="transmembrane region" description="Helical" evidence="3">
    <location>
        <begin position="347"/>
        <end position="369"/>
    </location>
</feature>
<dbReference type="GO" id="GO:0020037">
    <property type="term" value="F:heme binding"/>
    <property type="evidence" value="ECO:0007669"/>
    <property type="project" value="InterPro"/>
</dbReference>
<dbReference type="GO" id="GO:0004129">
    <property type="term" value="F:cytochrome-c oxidase activity"/>
    <property type="evidence" value="ECO:0007669"/>
    <property type="project" value="InterPro"/>
</dbReference>
<keyword evidence="1" id="KW-0679">Respiratory chain</keyword>
<dbReference type="GO" id="GO:0022904">
    <property type="term" value="P:respiratory electron transport chain"/>
    <property type="evidence" value="ECO:0007669"/>
    <property type="project" value="TreeGrafter"/>
</dbReference>
<evidence type="ECO:0000256" key="3">
    <source>
        <dbReference type="SAM" id="Phobius"/>
    </source>
</evidence>
<evidence type="ECO:0000259" key="4">
    <source>
        <dbReference type="PROSITE" id="PS50855"/>
    </source>
</evidence>
<sequence length="435" mass="48045">MWLLITTAAGLIISFKYSYPDLFTSPWFSFGRLRAIHTNGTFYGWASMALVGCAIWVAARSSGVNVKSPRVAWLSLWLFNVAALVGTITLDLGLNNGNQEYREWIWPAAVLFLCALLSALVVVFRTVASRIGDDIYIANWYTIGGFIFTIILGVTAGVPWYQHGLGQVALQGFYMHNAVGMWFTFLALGTTYYALPKLLNRPIYSYALGVLGFWTNLLFYPVIGAHHYEFSPLPWWFQTLAIVFSVGMLVPVWAGSGNFFLTMRGRWGTVRRSYALPFLAVGIGYYFVGSTQGTIEAFRSLQNIWHLTSFTVGHSHATMYGFITFVAWGAIYGLLPSATGKEPPRIAVGIHFWLAFIGVTGYVVVLSIAGTEQGLRWASGDPFIASVEAAAPLWLARAVTGTMMFAAHLVFAYNVWRMTAPRHVVAPSGLRGATV</sequence>
<protein>
    <recommendedName>
        <fullName evidence="4">Cytochrome oxidase subunit I profile domain-containing protein</fullName>
    </recommendedName>
</protein>
<accession>A0AAN2CA08</accession>
<name>A0AAN2CA08_UNVUL</name>
<proteinExistence type="predicted"/>
<dbReference type="Gene3D" id="1.20.210.10">
    <property type="entry name" value="Cytochrome c oxidase-like, subunit I domain"/>
    <property type="match status" value="1"/>
</dbReference>
<organism evidence="5 6">
    <name type="scientific">Vulcanimicrobium alpinum</name>
    <dbReference type="NCBI Taxonomy" id="3016050"/>
    <lineage>
        <taxon>Bacteria</taxon>
        <taxon>Bacillati</taxon>
        <taxon>Vulcanimicrobiota</taxon>
        <taxon>Vulcanimicrobiia</taxon>
        <taxon>Vulcanimicrobiales</taxon>
        <taxon>Vulcanimicrobiaceae</taxon>
        <taxon>Vulcanimicrobium</taxon>
    </lineage>
</organism>
<keyword evidence="1" id="KW-0813">Transport</keyword>
<dbReference type="PANTHER" id="PTHR10422">
    <property type="entry name" value="CYTOCHROME C OXIDASE SUBUNIT 1"/>
    <property type="match status" value="1"/>
</dbReference>